<comment type="caution">
    <text evidence="9">The sequence shown here is derived from an EMBL/GenBank/DDBJ whole genome shotgun (WGS) entry which is preliminary data.</text>
</comment>
<feature type="transmembrane region" description="Helical" evidence="8">
    <location>
        <begin position="333"/>
        <end position="351"/>
    </location>
</feature>
<evidence type="ECO:0000313" key="10">
    <source>
        <dbReference type="Proteomes" id="UP001199919"/>
    </source>
</evidence>
<evidence type="ECO:0000256" key="3">
    <source>
        <dbReference type="ARBA" id="ARBA00022676"/>
    </source>
</evidence>
<proteinExistence type="predicted"/>
<organism evidence="9 10">
    <name type="scientific">Mucilaginibacter roseus</name>
    <dbReference type="NCBI Taxonomy" id="1528868"/>
    <lineage>
        <taxon>Bacteria</taxon>
        <taxon>Pseudomonadati</taxon>
        <taxon>Bacteroidota</taxon>
        <taxon>Sphingobacteriia</taxon>
        <taxon>Sphingobacteriales</taxon>
        <taxon>Sphingobacteriaceae</taxon>
        <taxon>Mucilaginibacter</taxon>
    </lineage>
</organism>
<feature type="transmembrane region" description="Helical" evidence="8">
    <location>
        <begin position="299"/>
        <end position="321"/>
    </location>
</feature>
<feature type="transmembrane region" description="Helical" evidence="8">
    <location>
        <begin position="242"/>
        <end position="261"/>
    </location>
</feature>
<dbReference type="PANTHER" id="PTHR33908:SF11">
    <property type="entry name" value="MEMBRANE PROTEIN"/>
    <property type="match status" value="1"/>
</dbReference>
<dbReference type="Proteomes" id="UP001199919">
    <property type="component" value="Unassembled WGS sequence"/>
</dbReference>
<evidence type="ECO:0000256" key="1">
    <source>
        <dbReference type="ARBA" id="ARBA00004651"/>
    </source>
</evidence>
<feature type="transmembrane region" description="Helical" evidence="8">
    <location>
        <begin position="358"/>
        <end position="377"/>
    </location>
</feature>
<keyword evidence="3" id="KW-0328">Glycosyltransferase</keyword>
<keyword evidence="2" id="KW-1003">Cell membrane</keyword>
<evidence type="ECO:0000256" key="5">
    <source>
        <dbReference type="ARBA" id="ARBA00022692"/>
    </source>
</evidence>
<feature type="transmembrane region" description="Helical" evidence="8">
    <location>
        <begin position="87"/>
        <end position="107"/>
    </location>
</feature>
<keyword evidence="5 8" id="KW-0812">Transmembrane</keyword>
<accession>A0ABS8TX62</accession>
<evidence type="ECO:0000256" key="6">
    <source>
        <dbReference type="ARBA" id="ARBA00022989"/>
    </source>
</evidence>
<feature type="transmembrane region" description="Helical" evidence="8">
    <location>
        <begin position="137"/>
        <end position="154"/>
    </location>
</feature>
<keyword evidence="10" id="KW-1185">Reference proteome</keyword>
<evidence type="ECO:0000256" key="2">
    <source>
        <dbReference type="ARBA" id="ARBA00022475"/>
    </source>
</evidence>
<name>A0ABS8TX62_9SPHI</name>
<dbReference type="RefSeq" id="WP_232175347.1">
    <property type="nucleotide sequence ID" value="NZ_JAJPWV010000001.1"/>
</dbReference>
<evidence type="ECO:0000256" key="7">
    <source>
        <dbReference type="ARBA" id="ARBA00023136"/>
    </source>
</evidence>
<protein>
    <recommendedName>
        <fullName evidence="11">Glycosyltransferase RgtA/B/C/D-like domain-containing protein</fullName>
    </recommendedName>
</protein>
<evidence type="ECO:0000256" key="4">
    <source>
        <dbReference type="ARBA" id="ARBA00022679"/>
    </source>
</evidence>
<dbReference type="EMBL" id="JAJPWV010000001">
    <property type="protein sequence ID" value="MCD8739465.1"/>
    <property type="molecule type" value="Genomic_DNA"/>
</dbReference>
<gene>
    <name evidence="9" type="ORF">LT679_02525</name>
</gene>
<feature type="transmembrane region" description="Helical" evidence="8">
    <location>
        <begin position="114"/>
        <end position="131"/>
    </location>
</feature>
<feature type="transmembrane region" description="Helical" evidence="8">
    <location>
        <begin position="207"/>
        <end position="230"/>
    </location>
</feature>
<keyword evidence="6 8" id="KW-1133">Transmembrane helix</keyword>
<dbReference type="PANTHER" id="PTHR33908">
    <property type="entry name" value="MANNOSYLTRANSFERASE YKCB-RELATED"/>
    <property type="match status" value="1"/>
</dbReference>
<keyword evidence="7 8" id="KW-0472">Membrane</keyword>
<evidence type="ECO:0000313" key="9">
    <source>
        <dbReference type="EMBL" id="MCD8739465.1"/>
    </source>
</evidence>
<feature type="transmembrane region" description="Helical" evidence="8">
    <location>
        <begin position="267"/>
        <end position="287"/>
    </location>
</feature>
<evidence type="ECO:0000256" key="8">
    <source>
        <dbReference type="SAM" id="Phobius"/>
    </source>
</evidence>
<evidence type="ECO:0008006" key="11">
    <source>
        <dbReference type="Google" id="ProtNLM"/>
    </source>
</evidence>
<feature type="transmembrane region" description="Helical" evidence="8">
    <location>
        <begin position="166"/>
        <end position="195"/>
    </location>
</feature>
<sequence length="499" mass="56220">MPKTRYLKHLDTLLFAIAGYFAVYFFTKYSGVGISPDSIMYASAAESIYKHGNLITFNGSPLTFFPVFYPAVLSLSFLFGVDAIKAGPVINGLLFGGVLLLTGYCISRFKKPSVLYKWLVLAAILLSPALLEIYSYLWSETLFIFLTILFVPFFKRYLDSPRIKHLLYVAVVAGLCCITRYAGITVITTGCLMILANAKPELKKRFVHITLFGFAGLLPLIINLLVNYFSSGYSTGTRKPSVTTFGENLHYFGVTICGWLGLTEAAYSYGAMLSALILIALTARFIWQVKQKQINRYETIFLSFAIVYATFILVIASVSRFEQLNSRLLSPMYVPLLLACTDWVPGAIVAFKNNSRKWMAAVAVIIMAGFLYNLTLIDLKRYDDEFEYGVPGYSDDDWNTSPFISFQKKNKHIYKPGIPVYSDADEAVYFFTGGHAKLVPQKFFTADVAKFSQQKKFYLVWFNAMANAELISIADIEKQFRVKKLYGFDDGAIYLMEKP</sequence>
<dbReference type="InterPro" id="IPR050297">
    <property type="entry name" value="LipidA_mod_glycosyltrf_83"/>
</dbReference>
<comment type="subcellular location">
    <subcellularLocation>
        <location evidence="1">Cell membrane</location>
        <topology evidence="1">Multi-pass membrane protein</topology>
    </subcellularLocation>
</comment>
<feature type="transmembrane region" description="Helical" evidence="8">
    <location>
        <begin position="6"/>
        <end position="26"/>
    </location>
</feature>
<keyword evidence="4" id="KW-0808">Transferase</keyword>
<feature type="transmembrane region" description="Helical" evidence="8">
    <location>
        <begin position="62"/>
        <end position="81"/>
    </location>
</feature>
<reference evidence="9 10" key="1">
    <citation type="submission" date="2021-12" db="EMBL/GenBank/DDBJ databases">
        <title>Mucilaginibacter roseus genome.</title>
        <authorList>
            <person name="Ferreira J.R."/>
            <person name="Newman J.D."/>
        </authorList>
    </citation>
    <scope>NUCLEOTIDE SEQUENCE [LARGE SCALE GENOMIC DNA]</scope>
    <source>
        <strain evidence="9 10">LMG 28454</strain>
    </source>
</reference>